<dbReference type="CDD" id="cd03196">
    <property type="entry name" value="GST_C_5"/>
    <property type="match status" value="1"/>
</dbReference>
<proteinExistence type="predicted"/>
<dbReference type="RefSeq" id="WP_150872563.1">
    <property type="nucleotide sequence ID" value="NZ_VWSE01000008.1"/>
</dbReference>
<dbReference type="Pfam" id="PF13410">
    <property type="entry name" value="GST_C_2"/>
    <property type="match status" value="1"/>
</dbReference>
<dbReference type="Proteomes" id="UP000326789">
    <property type="component" value="Unassembled WGS sequence"/>
</dbReference>
<dbReference type="InterPro" id="IPR004045">
    <property type="entry name" value="Glutathione_S-Trfase_N"/>
</dbReference>
<dbReference type="Gene3D" id="3.40.30.10">
    <property type="entry name" value="Glutaredoxin"/>
    <property type="match status" value="1"/>
</dbReference>
<evidence type="ECO:0000259" key="2">
    <source>
        <dbReference type="PROSITE" id="PS50405"/>
    </source>
</evidence>
<dbReference type="InterPro" id="IPR050983">
    <property type="entry name" value="GST_Omega/HSP26"/>
</dbReference>
<dbReference type="Gene3D" id="1.20.1050.10">
    <property type="match status" value="1"/>
</dbReference>
<evidence type="ECO:0000313" key="3">
    <source>
        <dbReference type="EMBL" id="KAB0287063.1"/>
    </source>
</evidence>
<dbReference type="CDD" id="cd03060">
    <property type="entry name" value="GST_N_Omega_like"/>
    <property type="match status" value="1"/>
</dbReference>
<sequence length="230" mass="26499">MTTKTLQDLPILYSLRRCPYAMRARLGILLANQQVLIREIVTKDKPKELLECSPKGTVPVLVLPDGKVIDQSLQVMVWALELNDPQNLLRKSDDEAHRDVFELIGENDNTFIGHLEQYRAAVRYHNEDLVDRRALCEEFLTKLEARLKQGSGYPKKSYLFGDTPSVADYAIVPFISQFARVEKKWFNQSHYNGVQTWLRSILDSALYSKTMKAYPLWNESKQDMVFGDSV</sequence>
<dbReference type="PROSITE" id="PS50405">
    <property type="entry name" value="GST_CTER"/>
    <property type="match status" value="1"/>
</dbReference>
<dbReference type="SUPFAM" id="SSF52833">
    <property type="entry name" value="Thioredoxin-like"/>
    <property type="match status" value="1"/>
</dbReference>
<organism evidence="3 4">
    <name type="scientific">Vibrio fortis</name>
    <dbReference type="NCBI Taxonomy" id="212667"/>
    <lineage>
        <taxon>Bacteria</taxon>
        <taxon>Pseudomonadati</taxon>
        <taxon>Pseudomonadota</taxon>
        <taxon>Gammaproteobacteria</taxon>
        <taxon>Vibrionales</taxon>
        <taxon>Vibrionaceae</taxon>
        <taxon>Vibrio</taxon>
    </lineage>
</organism>
<dbReference type="AlphaFoldDB" id="A0A5N3QY60"/>
<name>A0A5N3QY60_9VIBR</name>
<dbReference type="InterPro" id="IPR036249">
    <property type="entry name" value="Thioredoxin-like_sf"/>
</dbReference>
<evidence type="ECO:0000259" key="1">
    <source>
        <dbReference type="PROSITE" id="PS50404"/>
    </source>
</evidence>
<dbReference type="GO" id="GO:0005737">
    <property type="term" value="C:cytoplasm"/>
    <property type="evidence" value="ECO:0007669"/>
    <property type="project" value="TreeGrafter"/>
</dbReference>
<dbReference type="Pfam" id="PF13417">
    <property type="entry name" value="GST_N_3"/>
    <property type="match status" value="1"/>
</dbReference>
<keyword evidence="3" id="KW-0808">Transferase</keyword>
<dbReference type="GO" id="GO:0016740">
    <property type="term" value="F:transferase activity"/>
    <property type="evidence" value="ECO:0007669"/>
    <property type="project" value="UniProtKB-KW"/>
</dbReference>
<gene>
    <name evidence="3" type="ORF">F2P58_20765</name>
</gene>
<protein>
    <submittedName>
        <fullName evidence="3">Glutathione S-transferase</fullName>
    </submittedName>
</protein>
<dbReference type="InterPro" id="IPR036282">
    <property type="entry name" value="Glutathione-S-Trfase_C_sf"/>
</dbReference>
<dbReference type="SUPFAM" id="SSF47616">
    <property type="entry name" value="GST C-terminal domain-like"/>
    <property type="match status" value="1"/>
</dbReference>
<accession>A0A5N3QY60</accession>
<evidence type="ECO:0000313" key="4">
    <source>
        <dbReference type="Proteomes" id="UP000326789"/>
    </source>
</evidence>
<dbReference type="PANTHER" id="PTHR43968">
    <property type="match status" value="1"/>
</dbReference>
<feature type="domain" description="GST N-terminal" evidence="1">
    <location>
        <begin position="8"/>
        <end position="87"/>
    </location>
</feature>
<comment type="caution">
    <text evidence="3">The sequence shown here is derived from an EMBL/GenBank/DDBJ whole genome shotgun (WGS) entry which is preliminary data.</text>
</comment>
<reference evidence="3 4" key="1">
    <citation type="submission" date="2019-09" db="EMBL/GenBank/DDBJ databases">
        <title>Whole genome sequence of Vibrio fortis.</title>
        <authorList>
            <person name="Das S.K."/>
        </authorList>
    </citation>
    <scope>NUCLEOTIDE SEQUENCE [LARGE SCALE GENOMIC DNA]</scope>
    <source>
        <strain evidence="3 4">AN60</strain>
    </source>
</reference>
<dbReference type="PROSITE" id="PS50404">
    <property type="entry name" value="GST_NTER"/>
    <property type="match status" value="1"/>
</dbReference>
<dbReference type="EMBL" id="VWSE01000008">
    <property type="protein sequence ID" value="KAB0287063.1"/>
    <property type="molecule type" value="Genomic_DNA"/>
</dbReference>
<feature type="domain" description="GST C-terminal" evidence="2">
    <location>
        <begin position="94"/>
        <end position="224"/>
    </location>
</feature>
<dbReference type="PANTHER" id="PTHR43968:SF6">
    <property type="entry name" value="GLUTATHIONE S-TRANSFERASE OMEGA"/>
    <property type="match status" value="1"/>
</dbReference>
<dbReference type="InterPro" id="IPR010987">
    <property type="entry name" value="Glutathione-S-Trfase_C-like"/>
</dbReference>